<feature type="domain" description="EDRF1 TPR repeats region" evidence="1">
    <location>
        <begin position="164"/>
        <end position="308"/>
    </location>
</feature>
<evidence type="ECO:0000313" key="3">
    <source>
        <dbReference type="Proteomes" id="UP001356427"/>
    </source>
</evidence>
<protein>
    <recommendedName>
        <fullName evidence="1">EDRF1 TPR repeats region domain-containing protein</fullName>
    </recommendedName>
</protein>
<organism evidence="2 3">
    <name type="scientific">Coregonus suidteri</name>
    <dbReference type="NCBI Taxonomy" id="861788"/>
    <lineage>
        <taxon>Eukaryota</taxon>
        <taxon>Metazoa</taxon>
        <taxon>Chordata</taxon>
        <taxon>Craniata</taxon>
        <taxon>Vertebrata</taxon>
        <taxon>Euteleostomi</taxon>
        <taxon>Actinopterygii</taxon>
        <taxon>Neopterygii</taxon>
        <taxon>Teleostei</taxon>
        <taxon>Protacanthopterygii</taxon>
        <taxon>Salmoniformes</taxon>
        <taxon>Salmonidae</taxon>
        <taxon>Coregoninae</taxon>
        <taxon>Coregonus</taxon>
    </lineage>
</organism>
<evidence type="ECO:0000259" key="1">
    <source>
        <dbReference type="Pfam" id="PF23723"/>
    </source>
</evidence>
<dbReference type="PANTHER" id="PTHR15000">
    <property type="entry name" value="ERYTHROID DIFFERENTIATION-RELATED FACTOR 1"/>
    <property type="match status" value="1"/>
</dbReference>
<accession>A0AAN8MES1</accession>
<gene>
    <name evidence="2" type="ORF">J4Q44_G00006560</name>
</gene>
<dbReference type="EMBL" id="JAGTTL010000001">
    <property type="protein sequence ID" value="KAK6328678.1"/>
    <property type="molecule type" value="Genomic_DNA"/>
</dbReference>
<name>A0AAN8MES1_9TELE</name>
<proteinExistence type="predicted"/>
<reference evidence="2 3" key="1">
    <citation type="submission" date="2021-04" db="EMBL/GenBank/DDBJ databases">
        <authorList>
            <person name="De Guttry C."/>
            <person name="Zahm M."/>
            <person name="Klopp C."/>
            <person name="Cabau C."/>
            <person name="Louis A."/>
            <person name="Berthelot C."/>
            <person name="Parey E."/>
            <person name="Roest Crollius H."/>
            <person name="Montfort J."/>
            <person name="Robinson-Rechavi M."/>
            <person name="Bucao C."/>
            <person name="Bouchez O."/>
            <person name="Gislard M."/>
            <person name="Lluch J."/>
            <person name="Milhes M."/>
            <person name="Lampietro C."/>
            <person name="Lopez Roques C."/>
            <person name="Donnadieu C."/>
            <person name="Braasch I."/>
            <person name="Desvignes T."/>
            <person name="Postlethwait J."/>
            <person name="Bobe J."/>
            <person name="Wedekind C."/>
            <person name="Guiguen Y."/>
        </authorList>
    </citation>
    <scope>NUCLEOTIDE SEQUENCE [LARGE SCALE GENOMIC DNA]</scope>
    <source>
        <strain evidence="2">Cs_M1</strain>
        <tissue evidence="2">Blood</tissue>
    </source>
</reference>
<dbReference type="Pfam" id="PF23723">
    <property type="entry name" value="TPR_EDRF1"/>
    <property type="match status" value="1"/>
</dbReference>
<sequence length="310" mass="35324">MAVRPWRKGLHFSCWSLPGRPEASDPVRDDPRVLAAPYEAAALLQGVQGSDTATNLLKYGRALRYIKLALQYHDACCSLMLAQIASNRAAYLEEYSYQTKEDQELLHSLHRERSCQTFNMASDLATDPEYELFVSNLSRGEFSQEEALYYNKVPLPHPGNSAADYAPLSRKAQEQVKWLKSLKYCDLQTESARQPLYQYRAATIHHRLASMYHSCFCNQVGDEHLRKQHRSLAELHYSKAVRLFLSLKDTPYELLLTLLERVAFTEFTMAGQSSSGAKLKTLTGALDILTETHHAFLLIHKELIEEHTES</sequence>
<dbReference type="AlphaFoldDB" id="A0AAN8MES1"/>
<evidence type="ECO:0000313" key="2">
    <source>
        <dbReference type="EMBL" id="KAK6328678.1"/>
    </source>
</evidence>
<dbReference type="GO" id="GO:0045893">
    <property type="term" value="P:positive regulation of DNA-templated transcription"/>
    <property type="evidence" value="ECO:0007669"/>
    <property type="project" value="TreeGrafter"/>
</dbReference>
<comment type="caution">
    <text evidence="2">The sequence shown here is derived from an EMBL/GenBank/DDBJ whole genome shotgun (WGS) entry which is preliminary data.</text>
</comment>
<dbReference type="PANTHER" id="PTHR15000:SF1">
    <property type="entry name" value="ERYTHROID DIFFERENTIATION-RELATED FACTOR 1"/>
    <property type="match status" value="1"/>
</dbReference>
<dbReference type="InterPro" id="IPR056583">
    <property type="entry name" value="EDRF1_TPR"/>
</dbReference>
<dbReference type="Proteomes" id="UP001356427">
    <property type="component" value="Unassembled WGS sequence"/>
</dbReference>
<keyword evidence="3" id="KW-1185">Reference proteome</keyword>